<accession>A0A916VCU7</accession>
<dbReference type="Proteomes" id="UP000613208">
    <property type="component" value="Unassembled WGS sequence"/>
</dbReference>
<name>A0A916VCU7_9FIRM</name>
<evidence type="ECO:0000313" key="2">
    <source>
        <dbReference type="Proteomes" id="UP000613208"/>
    </source>
</evidence>
<reference evidence="1" key="1">
    <citation type="submission" date="2020-06" db="EMBL/GenBank/DDBJ databases">
        <title>Characterization of fructooligosaccharide metabolism and fructooligosaccharide-degrading enzymes in human commensal butyrate producers.</title>
        <authorList>
            <person name="Tanno H."/>
            <person name="Fujii T."/>
            <person name="Hirano K."/>
            <person name="Maeno S."/>
            <person name="Tonozuka T."/>
            <person name="Sakamoto M."/>
            <person name="Ohkuma M."/>
            <person name="Tochio T."/>
            <person name="Endo A."/>
        </authorList>
    </citation>
    <scope>NUCLEOTIDE SEQUENCE</scope>
    <source>
        <strain evidence="1">JCM 17466</strain>
    </source>
</reference>
<gene>
    <name evidence="1" type="ORF">ANBU17_14520</name>
</gene>
<comment type="caution">
    <text evidence="1">The sequence shown here is derived from an EMBL/GenBank/DDBJ whole genome shotgun (WGS) entry which is preliminary data.</text>
</comment>
<protein>
    <submittedName>
        <fullName evidence="1">Uncharacterized protein</fullName>
    </submittedName>
</protein>
<dbReference type="AlphaFoldDB" id="A0A916VCU7"/>
<keyword evidence="2" id="KW-1185">Reference proteome</keyword>
<organism evidence="1 2">
    <name type="scientific">Anaerostipes butyraticus</name>
    <dbReference type="NCBI Taxonomy" id="645466"/>
    <lineage>
        <taxon>Bacteria</taxon>
        <taxon>Bacillati</taxon>
        <taxon>Bacillota</taxon>
        <taxon>Clostridia</taxon>
        <taxon>Lachnospirales</taxon>
        <taxon>Lachnospiraceae</taxon>
        <taxon>Anaerostipes</taxon>
    </lineage>
</organism>
<evidence type="ECO:0000313" key="1">
    <source>
        <dbReference type="EMBL" id="GFO85105.1"/>
    </source>
</evidence>
<dbReference type="EMBL" id="BLYI01000031">
    <property type="protein sequence ID" value="GFO85105.1"/>
    <property type="molecule type" value="Genomic_DNA"/>
</dbReference>
<sequence>MRICPFCLNKIESTEVDYLFEDEFSDWDFLGGMRNLEDFPLNAREDKKYIAFRKQKKLAVTDRADTTRVFVRKEELYSLITQLRKYCGSEDNGEVWIDNQIDEQFEFEDGEILKIRYRNQENEDSILDVSSEITTRRASMICRHCHNILPSGFFQYQQVTIGLIGKKDAGKTCMLVSMLASHRKALNGSSEVLSFEEAQTIQDPSYRELREKVRLLEENGICPDSTRGEFIPPVILKAAWHDEGIEDPFMVCVYDAAGELLENSAQNGSVLNNILSTDGWIYLIDPQNTKLGSMIETLSDRGRSRILNKARIRDINRQRKMQQSNCGGWKVREIMQDLLTDINTTAQNRNFCDDLLQFLWTKQAGFTSRKPEMAFVLSKSDEVMQFLNGKYGEWALFDRDIHYLSPEGSEAYRDREEKIREIFQDYVIDSDDMNTYGNIYLASALGCPTKQKNINGTMIYKLDGKYDPIRIGEAFVRTTMALIEKKAGREDEE</sequence>
<proteinExistence type="predicted"/>
<dbReference type="RefSeq" id="WP_201310815.1">
    <property type="nucleotide sequence ID" value="NZ_BLYI01000031.1"/>
</dbReference>